<dbReference type="OMA" id="WIRGPAN"/>
<dbReference type="Gene3D" id="4.10.280.10">
    <property type="entry name" value="Helix-loop-helix DNA-binding domain"/>
    <property type="match status" value="1"/>
</dbReference>
<proteinExistence type="predicted"/>
<feature type="domain" description="BHLH" evidence="6">
    <location>
        <begin position="208"/>
        <end position="260"/>
    </location>
</feature>
<reference evidence="7 8" key="1">
    <citation type="journal article" date="2008" name="Nature">
        <title>Genome analysis of the platypus reveals unique signatures of evolution.</title>
        <authorList>
            <person name="Warren W.C."/>
            <person name="Hillier L.W."/>
            <person name="Marshall Graves J.A."/>
            <person name="Birney E."/>
            <person name="Ponting C.P."/>
            <person name="Grutzner F."/>
            <person name="Belov K."/>
            <person name="Miller W."/>
            <person name="Clarke L."/>
            <person name="Chinwalla A.T."/>
            <person name="Yang S.P."/>
            <person name="Heger A."/>
            <person name="Locke D.P."/>
            <person name="Miethke P."/>
            <person name="Waters P.D."/>
            <person name="Veyrunes F."/>
            <person name="Fulton L."/>
            <person name="Fulton B."/>
            <person name="Graves T."/>
            <person name="Wallis J."/>
            <person name="Puente X.S."/>
            <person name="Lopez-Otin C."/>
            <person name="Ordonez G.R."/>
            <person name="Eichler E.E."/>
            <person name="Chen L."/>
            <person name="Cheng Z."/>
            <person name="Deakin J.E."/>
            <person name="Alsop A."/>
            <person name="Thompson K."/>
            <person name="Kirby P."/>
            <person name="Papenfuss A.T."/>
            <person name="Wakefield M.J."/>
            <person name="Olender T."/>
            <person name="Lancet D."/>
            <person name="Huttley G.A."/>
            <person name="Smit A.F."/>
            <person name="Pask A."/>
            <person name="Temple-Smith P."/>
            <person name="Batzer M.A."/>
            <person name="Walker J.A."/>
            <person name="Konkel M.K."/>
            <person name="Harris R.S."/>
            <person name="Whittington C.M."/>
            <person name="Wong E.S."/>
            <person name="Gemmell N.J."/>
            <person name="Buschiazzo E."/>
            <person name="Vargas Jentzsch I.M."/>
            <person name="Merkel A."/>
            <person name="Schmitz J."/>
            <person name="Zemann A."/>
            <person name="Churakov G."/>
            <person name="Kriegs J.O."/>
            <person name="Brosius J."/>
            <person name="Murchison E.P."/>
            <person name="Sachidanandam R."/>
            <person name="Smith C."/>
            <person name="Hannon G.J."/>
            <person name="Tsend-Ayush E."/>
            <person name="McMillan D."/>
            <person name="Attenborough R."/>
            <person name="Rens W."/>
            <person name="Ferguson-Smith M."/>
            <person name="Lefevre C.M."/>
            <person name="Sharp J.A."/>
            <person name="Nicholas K.R."/>
            <person name="Ray D.A."/>
            <person name="Kube M."/>
            <person name="Reinhardt R."/>
            <person name="Pringle T.H."/>
            <person name="Taylor J."/>
            <person name="Jones R.C."/>
            <person name="Nixon B."/>
            <person name="Dacheux J.L."/>
            <person name="Niwa H."/>
            <person name="Sekita Y."/>
            <person name="Huang X."/>
            <person name="Stark A."/>
            <person name="Kheradpour P."/>
            <person name="Kellis M."/>
            <person name="Flicek P."/>
            <person name="Chen Y."/>
            <person name="Webber C."/>
            <person name="Hardison R."/>
            <person name="Nelson J."/>
            <person name="Hallsworth-Pepin K."/>
            <person name="Delehaunty K."/>
            <person name="Markovic C."/>
            <person name="Minx P."/>
            <person name="Feng Y."/>
            <person name="Kremitzki C."/>
            <person name="Mitreva M."/>
            <person name="Glasscock J."/>
            <person name="Wylie T."/>
            <person name="Wohldmann P."/>
            <person name="Thiru P."/>
            <person name="Nhan M.N."/>
            <person name="Pohl C.S."/>
            <person name="Smith S.M."/>
            <person name="Hou S."/>
            <person name="Nefedov M."/>
            <person name="de Jong P.J."/>
            <person name="Renfree M.B."/>
            <person name="Mardis E.R."/>
            <person name="Wilson R.K."/>
        </authorList>
    </citation>
    <scope>NUCLEOTIDE SEQUENCE [LARGE SCALE GENOMIC DNA]</scope>
    <source>
        <strain evidence="7 8">Glennie</strain>
    </source>
</reference>
<keyword evidence="8" id="KW-1185">Reference proteome</keyword>
<evidence type="ECO:0000256" key="5">
    <source>
        <dbReference type="SAM" id="MobiDB-lite"/>
    </source>
</evidence>
<dbReference type="SMART" id="SM00353">
    <property type="entry name" value="HLH"/>
    <property type="match status" value="1"/>
</dbReference>
<dbReference type="InterPro" id="IPR050283">
    <property type="entry name" value="E-box_TF_Regulators"/>
</dbReference>
<feature type="region of interest" description="Disordered" evidence="5">
    <location>
        <begin position="264"/>
        <end position="313"/>
    </location>
</feature>
<dbReference type="SUPFAM" id="SSF47459">
    <property type="entry name" value="HLH, helix-loop-helix DNA-binding domain"/>
    <property type="match status" value="1"/>
</dbReference>
<keyword evidence="1" id="KW-0805">Transcription regulation</keyword>
<dbReference type="GO" id="GO:0006357">
    <property type="term" value="P:regulation of transcription by RNA polymerase II"/>
    <property type="evidence" value="ECO:0000318"/>
    <property type="project" value="GO_Central"/>
</dbReference>
<dbReference type="InParanoid" id="F6X5K7"/>
<dbReference type="STRING" id="9258.ENSOANP00000008774"/>
<dbReference type="GO" id="GO:0090575">
    <property type="term" value="C:RNA polymerase II transcription regulator complex"/>
    <property type="evidence" value="ECO:0000318"/>
    <property type="project" value="GO_Central"/>
</dbReference>
<evidence type="ECO:0000313" key="7">
    <source>
        <dbReference type="Ensembl" id="ENSOANP00000008774.2"/>
    </source>
</evidence>
<dbReference type="eggNOG" id="KOG4029">
    <property type="taxonomic scope" value="Eukaryota"/>
</dbReference>
<dbReference type="InterPro" id="IPR011598">
    <property type="entry name" value="bHLH_dom"/>
</dbReference>
<keyword evidence="3" id="KW-0804">Transcription</keyword>
<dbReference type="GeneTree" id="ENSGT00940000162902"/>
<dbReference type="HOGENOM" id="CLU_095919_1_0_1"/>
<evidence type="ECO:0000259" key="6">
    <source>
        <dbReference type="PROSITE" id="PS50888"/>
    </source>
</evidence>
<reference evidence="7" key="3">
    <citation type="submission" date="2025-09" db="UniProtKB">
        <authorList>
            <consortium name="Ensembl"/>
        </authorList>
    </citation>
    <scope>IDENTIFICATION</scope>
    <source>
        <strain evidence="7">Glennie</strain>
    </source>
</reference>
<dbReference type="PANTHER" id="PTHR23349:SF108">
    <property type="entry name" value="BHLH DOMAIN-CONTAINING PROTEIN"/>
    <property type="match status" value="1"/>
</dbReference>
<dbReference type="Ensembl" id="ENSOANT00000008776.2">
    <property type="protein sequence ID" value="ENSOANP00000008774.2"/>
    <property type="gene ID" value="ENSOANG00000005525.2"/>
</dbReference>
<dbReference type="PROSITE" id="PS50888">
    <property type="entry name" value="BHLH"/>
    <property type="match status" value="1"/>
</dbReference>
<evidence type="ECO:0000256" key="3">
    <source>
        <dbReference type="ARBA" id="ARBA00023163"/>
    </source>
</evidence>
<dbReference type="GO" id="GO:0060429">
    <property type="term" value="P:epithelium development"/>
    <property type="evidence" value="ECO:0007669"/>
    <property type="project" value="UniProtKB-ARBA"/>
</dbReference>
<dbReference type="FunFam" id="4.10.280.10:FF:000038">
    <property type="entry name" value="achaete-scute homolog 3"/>
    <property type="match status" value="1"/>
</dbReference>
<feature type="region of interest" description="Disordered" evidence="5">
    <location>
        <begin position="71"/>
        <end position="112"/>
    </location>
</feature>
<dbReference type="InterPro" id="IPR036638">
    <property type="entry name" value="HLH_DNA-bd_sf"/>
</dbReference>
<dbReference type="PANTHER" id="PTHR23349">
    <property type="entry name" value="BASIC HELIX-LOOP-HELIX TRANSCRIPTION FACTOR, TWIST"/>
    <property type="match status" value="1"/>
</dbReference>
<evidence type="ECO:0000256" key="1">
    <source>
        <dbReference type="ARBA" id="ARBA00023015"/>
    </source>
</evidence>
<dbReference type="GO" id="GO:0001227">
    <property type="term" value="F:DNA-binding transcription repressor activity, RNA polymerase II-specific"/>
    <property type="evidence" value="ECO:0007669"/>
    <property type="project" value="UniProtKB-ARBA"/>
</dbReference>
<dbReference type="GO" id="GO:0048513">
    <property type="term" value="P:animal organ development"/>
    <property type="evidence" value="ECO:0007669"/>
    <property type="project" value="UniProtKB-ARBA"/>
</dbReference>
<gene>
    <name evidence="7" type="primary">ASCL4</name>
</gene>
<evidence type="ECO:0000256" key="4">
    <source>
        <dbReference type="ARBA" id="ARBA00023242"/>
    </source>
</evidence>
<protein>
    <submittedName>
        <fullName evidence="7">Achaete-scute family bHLH transcription factor 4</fullName>
    </submittedName>
</protein>
<accession>F6X5K7</accession>
<dbReference type="Proteomes" id="UP000002279">
    <property type="component" value="Chromosome 14"/>
</dbReference>
<dbReference type="Bgee" id="ENSOANG00000005525">
    <property type="expression patterns" value="Expressed in cerebellum and 5 other cell types or tissues"/>
</dbReference>
<dbReference type="GO" id="GO:0046983">
    <property type="term" value="F:protein dimerization activity"/>
    <property type="evidence" value="ECO:0007669"/>
    <property type="project" value="InterPro"/>
</dbReference>
<feature type="compositionally biased region" description="Low complexity" evidence="5">
    <location>
        <begin position="101"/>
        <end position="112"/>
    </location>
</feature>
<name>F6X5K7_ORNAN</name>
<keyword evidence="2" id="KW-0238">DNA-binding</keyword>
<dbReference type="GO" id="GO:0000977">
    <property type="term" value="F:RNA polymerase II transcription regulatory region sequence-specific DNA binding"/>
    <property type="evidence" value="ECO:0000318"/>
    <property type="project" value="GO_Central"/>
</dbReference>
<evidence type="ECO:0000256" key="2">
    <source>
        <dbReference type="ARBA" id="ARBA00023125"/>
    </source>
</evidence>
<dbReference type="GO" id="GO:0000981">
    <property type="term" value="F:DNA-binding transcription factor activity, RNA polymerase II-specific"/>
    <property type="evidence" value="ECO:0000318"/>
    <property type="project" value="GO_Central"/>
</dbReference>
<keyword evidence="4" id="KW-0539">Nucleus</keyword>
<evidence type="ECO:0000313" key="8">
    <source>
        <dbReference type="Proteomes" id="UP000002279"/>
    </source>
</evidence>
<sequence>MSGSETTWRYVSCHLLISLKEAHGHTRSSSGHSPMSLKLEESLLIHQQFLDKEEKDLSTAWRILQSRLETQSRTQNRWPAPRPIHSAEKRPQGIGSRPDVTASPAPGSTPAPLNAHHWKLDICRPVLGFLTMENSKSDGFLNKTAYPGCLPPGIPMNPSQLSWSQPFSASFWMDSTYWGPSYRGPSRRSSYLPLSRQLEASDCAFEPAFIRKRNERERQRVRCVNEGYARLREHLPQELADKRLSKAETLRAAIGYIKHLQSLLDRQPPGMPGKSKESQAVSRPLPRPECNSDGESKTSLASSPYSEAEEACS</sequence>
<dbReference type="CDD" id="cd19746">
    <property type="entry name" value="bHLH_TS_ASCL4"/>
    <property type="match status" value="1"/>
</dbReference>
<dbReference type="Pfam" id="PF00010">
    <property type="entry name" value="HLH"/>
    <property type="match status" value="1"/>
</dbReference>
<dbReference type="FunCoup" id="F6X5K7">
    <property type="interactions" value="136"/>
</dbReference>
<reference evidence="7" key="2">
    <citation type="submission" date="2025-08" db="UniProtKB">
        <authorList>
            <consortium name="Ensembl"/>
        </authorList>
    </citation>
    <scope>IDENTIFICATION</scope>
    <source>
        <strain evidence="7">Glennie</strain>
    </source>
</reference>
<organism evidence="7 8">
    <name type="scientific">Ornithorhynchus anatinus</name>
    <name type="common">Duckbill platypus</name>
    <dbReference type="NCBI Taxonomy" id="9258"/>
    <lineage>
        <taxon>Eukaryota</taxon>
        <taxon>Metazoa</taxon>
        <taxon>Chordata</taxon>
        <taxon>Craniata</taxon>
        <taxon>Vertebrata</taxon>
        <taxon>Euteleostomi</taxon>
        <taxon>Mammalia</taxon>
        <taxon>Monotremata</taxon>
        <taxon>Ornithorhynchidae</taxon>
        <taxon>Ornithorhynchus</taxon>
    </lineage>
</organism>
<dbReference type="AlphaFoldDB" id="F6X5K7"/>